<sequence length="129" mass="14435">MKTITKKRRNAFLIDLAISGAVNAGVEYLLRKKIKNEAFHSLVTPTAVLWTLEYIQLRKSGQTLGYKAAGLMVENANGGEITPAQIVQRMAYRDFIGTVDYVFKRKSFEGQNGEVFPHDRISGTVVKEV</sequence>
<dbReference type="GO" id="GO:0016020">
    <property type="term" value="C:membrane"/>
    <property type="evidence" value="ECO:0007669"/>
    <property type="project" value="UniProtKB-SubCell"/>
</dbReference>
<evidence type="ECO:0000256" key="1">
    <source>
        <dbReference type="ARBA" id="ARBA00004141"/>
    </source>
</evidence>
<organism evidence="6 7">
    <name type="scientific">Ureibacillus sinduriensis BLB-1 = JCM 15800</name>
    <dbReference type="NCBI Taxonomy" id="1384057"/>
    <lineage>
        <taxon>Bacteria</taxon>
        <taxon>Bacillati</taxon>
        <taxon>Bacillota</taxon>
        <taxon>Bacilli</taxon>
        <taxon>Bacillales</taxon>
        <taxon>Caryophanaceae</taxon>
        <taxon>Ureibacillus</taxon>
    </lineage>
</organism>
<evidence type="ECO:0000256" key="4">
    <source>
        <dbReference type="ARBA" id="ARBA00023136"/>
    </source>
</evidence>
<accession>A0A0A3HXX2</accession>
<dbReference type="EMBL" id="JPVO01000038">
    <property type="protein sequence ID" value="KGR77451.1"/>
    <property type="molecule type" value="Genomic_DNA"/>
</dbReference>
<evidence type="ECO:0000313" key="6">
    <source>
        <dbReference type="EMBL" id="KGR77451.1"/>
    </source>
</evidence>
<dbReference type="InterPro" id="IPR010432">
    <property type="entry name" value="RDD"/>
</dbReference>
<reference evidence="6 7" key="1">
    <citation type="submission" date="2014-02" db="EMBL/GenBank/DDBJ databases">
        <title>Draft genome sequence of Lysinibacillus sinduriensis JCM 15800.</title>
        <authorList>
            <person name="Zhang F."/>
            <person name="Wang G."/>
            <person name="Zhang L."/>
        </authorList>
    </citation>
    <scope>NUCLEOTIDE SEQUENCE [LARGE SCALE GENOMIC DNA]</scope>
    <source>
        <strain evidence="6 7">JCM 15800</strain>
    </source>
</reference>
<evidence type="ECO:0000256" key="3">
    <source>
        <dbReference type="ARBA" id="ARBA00022989"/>
    </source>
</evidence>
<dbReference type="AlphaFoldDB" id="A0A0A3HXX2"/>
<keyword evidence="4" id="KW-0472">Membrane</keyword>
<keyword evidence="7" id="KW-1185">Reference proteome</keyword>
<feature type="domain" description="RDD" evidence="5">
    <location>
        <begin position="7"/>
        <end position="92"/>
    </location>
</feature>
<keyword evidence="3" id="KW-1133">Transmembrane helix</keyword>
<evidence type="ECO:0000313" key="7">
    <source>
        <dbReference type="Proteomes" id="UP000030408"/>
    </source>
</evidence>
<evidence type="ECO:0000256" key="2">
    <source>
        <dbReference type="ARBA" id="ARBA00022692"/>
    </source>
</evidence>
<dbReference type="STRING" id="1384057.CD33_02860"/>
<gene>
    <name evidence="6" type="ORF">CD33_02860</name>
</gene>
<dbReference type="OrthoDB" id="2354892at2"/>
<dbReference type="RefSeq" id="WP_036197950.1">
    <property type="nucleotide sequence ID" value="NZ_AVCY01000018.1"/>
</dbReference>
<comment type="subcellular location">
    <subcellularLocation>
        <location evidence="1">Membrane</location>
        <topology evidence="1">Multi-pass membrane protein</topology>
    </subcellularLocation>
</comment>
<name>A0A0A3HXX2_9BACL</name>
<evidence type="ECO:0000259" key="5">
    <source>
        <dbReference type="Pfam" id="PF06271"/>
    </source>
</evidence>
<dbReference type="Pfam" id="PF06271">
    <property type="entry name" value="RDD"/>
    <property type="match status" value="1"/>
</dbReference>
<dbReference type="eggNOG" id="COG1714">
    <property type="taxonomic scope" value="Bacteria"/>
</dbReference>
<dbReference type="Proteomes" id="UP000030408">
    <property type="component" value="Unassembled WGS sequence"/>
</dbReference>
<comment type="caution">
    <text evidence="6">The sequence shown here is derived from an EMBL/GenBank/DDBJ whole genome shotgun (WGS) entry which is preliminary data.</text>
</comment>
<keyword evidence="2" id="KW-0812">Transmembrane</keyword>
<proteinExistence type="predicted"/>
<protein>
    <recommendedName>
        <fullName evidence="5">RDD domain-containing protein</fullName>
    </recommendedName>
</protein>